<feature type="transmembrane region" description="Helical" evidence="6">
    <location>
        <begin position="340"/>
        <end position="364"/>
    </location>
</feature>
<sequence>MDRRVDDARAIDRASASERRAQCAMAMPASASNAANTLRDVVTLAYVGGTLGARALAGAALGQTLVNVLGKSVLVGCSGGVNTLAGTAYGGRAYARVGVVAQRAGVVMTLMCLPLACAWWNGERLAVFIGQDAGVARSCGVFTRALVPFLFVYAWTGATQAYLQAQGIVGPTALGSVLAAVTHPLANEVFLRWYDYGLAGAAYAYCVSASVSLATQIIYILFWRKKYREPDEALARRRDACAVPWSLRQAFSYRGWMEYFEMAIPGVALKAEWWASDIIVMCAGYLDDPSPSVALAAMSIYSSTNAFMFDLAIGLSVSTTTRVTHELGARAPERAKRAAYVGFQLVFIVGALAAAFALAVRPIWGDLFTPNGETQLIVSSLMLYLAVYVIFDSAGAVGTGVLRACGRQADAINAVILSYFVLGIPIAIVLAFYAEAGVIGLALGGLIGTIVHAIALIDMVYQLDWDAEARRAVARAAEASIVPDGEHSDSESAEPGAESSNWTQQYGATA</sequence>
<feature type="transmembrane region" description="Helical" evidence="6">
    <location>
        <begin position="134"/>
        <end position="155"/>
    </location>
</feature>
<organism evidence="8">
    <name type="scientific">Ostreococcus tauri</name>
    <name type="common">Marine green alga</name>
    <dbReference type="NCBI Taxonomy" id="70448"/>
    <lineage>
        <taxon>Eukaryota</taxon>
        <taxon>Viridiplantae</taxon>
        <taxon>Chlorophyta</taxon>
        <taxon>Mamiellophyceae</taxon>
        <taxon>Mamiellales</taxon>
        <taxon>Bathycoccaceae</taxon>
        <taxon>Ostreococcus</taxon>
    </lineage>
</organism>
<dbReference type="AlphaFoldDB" id="A0A1Y5I4Y2"/>
<accession>A0A1Y5I4Y2</accession>
<proteinExistence type="inferred from homology"/>
<evidence type="ECO:0000256" key="1">
    <source>
        <dbReference type="ARBA" id="ARBA00004141"/>
    </source>
</evidence>
<evidence type="ECO:0000313" key="8">
    <source>
        <dbReference type="EMBL" id="OUS43153.1"/>
    </source>
</evidence>
<keyword evidence="3 6" id="KW-0812">Transmembrane</keyword>
<protein>
    <recommendedName>
        <fullName evidence="6">Protein DETOXIFICATION</fullName>
    </recommendedName>
    <alternativeName>
        <fullName evidence="6">Multidrug and toxic compound extrusion protein</fullName>
    </alternativeName>
</protein>
<dbReference type="GO" id="GO:0042910">
    <property type="term" value="F:xenobiotic transmembrane transporter activity"/>
    <property type="evidence" value="ECO:0007669"/>
    <property type="project" value="InterPro"/>
</dbReference>
<feature type="transmembrane region" description="Helical" evidence="6">
    <location>
        <begin position="104"/>
        <end position="122"/>
    </location>
</feature>
<dbReference type="CDD" id="cd13132">
    <property type="entry name" value="MATE_eukaryotic"/>
    <property type="match status" value="1"/>
</dbReference>
<reference evidence="8" key="1">
    <citation type="submission" date="2017-04" db="EMBL/GenBank/DDBJ databases">
        <title>Population genomics of picophytoplankton unveils novel chromosome hypervariability.</title>
        <authorList>
            <consortium name="DOE Joint Genome Institute"/>
            <person name="Blanc-Mathieu R."/>
            <person name="Krasovec M."/>
            <person name="Hebrard M."/>
            <person name="Yau S."/>
            <person name="Desgranges E."/>
            <person name="Martin J."/>
            <person name="Schackwitz W."/>
            <person name="Kuo A."/>
            <person name="Salin G."/>
            <person name="Donnadieu C."/>
            <person name="Desdevises Y."/>
            <person name="Sanchez-Ferandin S."/>
            <person name="Moreau H."/>
            <person name="Rivals E."/>
            <person name="Grigoriev I.V."/>
            <person name="Grimsley N."/>
            <person name="Eyre-Walker A."/>
            <person name="Piganeau G."/>
        </authorList>
    </citation>
    <scope>NUCLEOTIDE SEQUENCE [LARGE SCALE GENOMIC DNA]</scope>
    <source>
        <strain evidence="8">RCC 1115</strain>
    </source>
</reference>
<dbReference type="InterPro" id="IPR002528">
    <property type="entry name" value="MATE_fam"/>
</dbReference>
<dbReference type="GO" id="GO:1990961">
    <property type="term" value="P:xenobiotic detoxification by transmembrane export across the plasma membrane"/>
    <property type="evidence" value="ECO:0007669"/>
    <property type="project" value="InterPro"/>
</dbReference>
<feature type="transmembrane region" description="Helical" evidence="6">
    <location>
        <begin position="167"/>
        <end position="186"/>
    </location>
</feature>
<dbReference type="Pfam" id="PF01554">
    <property type="entry name" value="MatE"/>
    <property type="match status" value="2"/>
</dbReference>
<dbReference type="EMBL" id="KZ155835">
    <property type="protein sequence ID" value="OUS43153.1"/>
    <property type="molecule type" value="Genomic_DNA"/>
</dbReference>
<dbReference type="GO" id="GO:0016020">
    <property type="term" value="C:membrane"/>
    <property type="evidence" value="ECO:0007669"/>
    <property type="project" value="UniProtKB-SubCell"/>
</dbReference>
<feature type="compositionally biased region" description="Polar residues" evidence="7">
    <location>
        <begin position="498"/>
        <end position="510"/>
    </location>
</feature>
<evidence type="ECO:0000256" key="4">
    <source>
        <dbReference type="ARBA" id="ARBA00022989"/>
    </source>
</evidence>
<evidence type="ECO:0000256" key="5">
    <source>
        <dbReference type="ARBA" id="ARBA00023136"/>
    </source>
</evidence>
<name>A0A1Y5I4Y2_OSTTA</name>
<dbReference type="eggNOG" id="KOG1347">
    <property type="taxonomic scope" value="Eukaryota"/>
</dbReference>
<comment type="similarity">
    <text evidence="2 6">Belongs to the multi antimicrobial extrusion (MATE) (TC 2.A.66.1) family.</text>
</comment>
<comment type="subcellular location">
    <subcellularLocation>
        <location evidence="1">Membrane</location>
        <topology evidence="1">Multi-pass membrane protein</topology>
    </subcellularLocation>
</comment>
<feature type="transmembrane region" description="Helical" evidence="6">
    <location>
        <begin position="376"/>
        <end position="402"/>
    </location>
</feature>
<feature type="transmembrane region" description="Helical" evidence="6">
    <location>
        <begin position="198"/>
        <end position="222"/>
    </location>
</feature>
<dbReference type="InterPro" id="IPR045069">
    <property type="entry name" value="MATE_euk"/>
</dbReference>
<dbReference type="PANTHER" id="PTHR11206">
    <property type="entry name" value="MULTIDRUG RESISTANCE PROTEIN"/>
    <property type="match status" value="1"/>
</dbReference>
<dbReference type="GO" id="GO:0015297">
    <property type="term" value="F:antiporter activity"/>
    <property type="evidence" value="ECO:0007669"/>
    <property type="project" value="InterPro"/>
</dbReference>
<comment type="caution">
    <text evidence="6">Lacks conserved residue(s) required for the propagation of feature annotation.</text>
</comment>
<dbReference type="NCBIfam" id="TIGR00797">
    <property type="entry name" value="matE"/>
    <property type="match status" value="1"/>
</dbReference>
<evidence type="ECO:0000256" key="3">
    <source>
        <dbReference type="ARBA" id="ARBA00022692"/>
    </source>
</evidence>
<keyword evidence="5 6" id="KW-0472">Membrane</keyword>
<dbReference type="Proteomes" id="UP000195557">
    <property type="component" value="Unassembled WGS sequence"/>
</dbReference>
<evidence type="ECO:0000256" key="6">
    <source>
        <dbReference type="RuleBase" id="RU004914"/>
    </source>
</evidence>
<feature type="transmembrane region" description="Helical" evidence="6">
    <location>
        <begin position="414"/>
        <end position="433"/>
    </location>
</feature>
<feature type="region of interest" description="Disordered" evidence="7">
    <location>
        <begin position="482"/>
        <end position="510"/>
    </location>
</feature>
<evidence type="ECO:0000256" key="2">
    <source>
        <dbReference type="ARBA" id="ARBA00010199"/>
    </source>
</evidence>
<evidence type="ECO:0000256" key="7">
    <source>
        <dbReference type="SAM" id="MobiDB-lite"/>
    </source>
</evidence>
<gene>
    <name evidence="8" type="ORF">BE221DRAFT_161609</name>
</gene>
<keyword evidence="4 6" id="KW-1133">Transmembrane helix</keyword>
<feature type="transmembrane region" description="Helical" evidence="6">
    <location>
        <begin position="439"/>
        <end position="461"/>
    </location>
</feature>